<dbReference type="GO" id="GO:0030288">
    <property type="term" value="C:outer membrane-bounded periplasmic space"/>
    <property type="evidence" value="ECO:0007669"/>
    <property type="project" value="TreeGrafter"/>
</dbReference>
<evidence type="ECO:0000256" key="2">
    <source>
        <dbReference type="SAM" id="SignalP"/>
    </source>
</evidence>
<evidence type="ECO:0000256" key="1">
    <source>
        <dbReference type="ARBA" id="ARBA00022729"/>
    </source>
</evidence>
<dbReference type="AlphaFoldDB" id="A0A4P2VHE8"/>
<feature type="chain" id="PRO_5020899571" evidence="2">
    <location>
        <begin position="23"/>
        <end position="242"/>
    </location>
</feature>
<dbReference type="CDD" id="cd16325">
    <property type="entry name" value="LolA"/>
    <property type="match status" value="1"/>
</dbReference>
<dbReference type="KEGG" id="sbf:JCM31447_07670"/>
<dbReference type="OrthoDB" id="9787361at2"/>
<reference evidence="3 4" key="1">
    <citation type="submission" date="2018-12" db="EMBL/GenBank/DDBJ databases">
        <title>Rubrispira sanarue gen. nov., sp., nov., a member of the order Silvanigrellales, isolated from a brackish lake in Hamamatsu Japan.</title>
        <authorList>
            <person name="Maejima Y."/>
            <person name="Iino T."/>
            <person name="Muraguchi Y."/>
            <person name="Fukuda K."/>
            <person name="Nojiri H."/>
            <person name="Ohkuma M."/>
            <person name="Moriuchi R."/>
            <person name="Dohra H."/>
            <person name="Kimbara K."/>
            <person name="Shintani M."/>
        </authorList>
    </citation>
    <scope>NUCLEOTIDE SEQUENCE [LARGE SCALE GENOMIC DNA]</scope>
    <source>
        <strain evidence="3 4">RF1110005</strain>
    </source>
</reference>
<evidence type="ECO:0000313" key="3">
    <source>
        <dbReference type="EMBL" id="BBH52326.1"/>
    </source>
</evidence>
<dbReference type="SUPFAM" id="SSF89392">
    <property type="entry name" value="Prokaryotic lipoproteins and lipoprotein localization factors"/>
    <property type="match status" value="1"/>
</dbReference>
<dbReference type="Pfam" id="PF03548">
    <property type="entry name" value="LolA"/>
    <property type="match status" value="1"/>
</dbReference>
<feature type="signal peptide" evidence="2">
    <location>
        <begin position="1"/>
        <end position="22"/>
    </location>
</feature>
<dbReference type="GO" id="GO:0042953">
    <property type="term" value="P:lipoprotein transport"/>
    <property type="evidence" value="ECO:0007669"/>
    <property type="project" value="TreeGrafter"/>
</dbReference>
<accession>A0A4P2VHE8</accession>
<dbReference type="RefSeq" id="WP_130606721.1">
    <property type="nucleotide sequence ID" value="NZ_AP019368.1"/>
</dbReference>
<sequence>MIKKIIQCFFIFSFLISTQVFCADIKIKAKTELNFDKLMQNVLNEASKQKLFQVEFTQSSFSMLRNKVTESSGLLYIKKPVSFRYEILKPRNELYVSNGKDFWKYIESLKHAQYLKNSAQELGFINILTNLAQIKKYYFVSEWTDEEAKKLNHSANMSSLESDIPPEKNNDYILLKLVPKGDKQQKVLYARVQVKTGLIQELRIVQLNGNRIRLVFSNYSLRPISDDVFNFNPPQGIAVDKM</sequence>
<keyword evidence="4" id="KW-1185">Reference proteome</keyword>
<dbReference type="InterPro" id="IPR029046">
    <property type="entry name" value="LolA/LolB/LppX"/>
</dbReference>
<dbReference type="InterPro" id="IPR004564">
    <property type="entry name" value="OM_lipoprot_carrier_LolA-like"/>
</dbReference>
<dbReference type="Proteomes" id="UP000291236">
    <property type="component" value="Chromosome"/>
</dbReference>
<gene>
    <name evidence="3" type="primary">lolA</name>
    <name evidence="3" type="ORF">JCM31447_07670</name>
</gene>
<dbReference type="PANTHER" id="PTHR35869:SF1">
    <property type="entry name" value="OUTER-MEMBRANE LIPOPROTEIN CARRIER PROTEIN"/>
    <property type="match status" value="1"/>
</dbReference>
<organism evidence="3 4">
    <name type="scientific">Fluviispira sanaruensis</name>
    <dbReference type="NCBI Taxonomy" id="2493639"/>
    <lineage>
        <taxon>Bacteria</taxon>
        <taxon>Pseudomonadati</taxon>
        <taxon>Bdellovibrionota</taxon>
        <taxon>Oligoflexia</taxon>
        <taxon>Silvanigrellales</taxon>
        <taxon>Silvanigrellaceae</taxon>
        <taxon>Fluviispira</taxon>
    </lineage>
</organism>
<dbReference type="GO" id="GO:0044874">
    <property type="term" value="P:lipoprotein localization to outer membrane"/>
    <property type="evidence" value="ECO:0007669"/>
    <property type="project" value="TreeGrafter"/>
</dbReference>
<dbReference type="EMBL" id="AP019368">
    <property type="protein sequence ID" value="BBH52326.1"/>
    <property type="molecule type" value="Genomic_DNA"/>
</dbReference>
<keyword evidence="1 2" id="KW-0732">Signal</keyword>
<name>A0A4P2VHE8_FLUSA</name>
<dbReference type="PANTHER" id="PTHR35869">
    <property type="entry name" value="OUTER-MEMBRANE LIPOPROTEIN CARRIER PROTEIN"/>
    <property type="match status" value="1"/>
</dbReference>
<protein>
    <submittedName>
        <fullName evidence="3">Outer membrane lipoprotein chaperone LolA</fullName>
    </submittedName>
</protein>
<evidence type="ECO:0000313" key="4">
    <source>
        <dbReference type="Proteomes" id="UP000291236"/>
    </source>
</evidence>
<keyword evidence="3" id="KW-0449">Lipoprotein</keyword>
<dbReference type="Gene3D" id="2.50.20.10">
    <property type="entry name" value="Lipoprotein localisation LolA/LolB/LppX"/>
    <property type="match status" value="1"/>
</dbReference>
<proteinExistence type="predicted"/>